<evidence type="ECO:0000256" key="2">
    <source>
        <dbReference type="ARBA" id="ARBA00022801"/>
    </source>
</evidence>
<feature type="domain" description="Helicase C-terminal" evidence="8">
    <location>
        <begin position="522"/>
        <end position="675"/>
    </location>
</feature>
<dbReference type="InterPro" id="IPR049730">
    <property type="entry name" value="SNF2/RAD54-like_C"/>
</dbReference>
<dbReference type="SUPFAM" id="SSF52540">
    <property type="entry name" value="P-loop containing nucleoside triphosphate hydrolases"/>
    <property type="match status" value="2"/>
</dbReference>
<keyword evidence="3 9" id="KW-0347">Helicase</keyword>
<dbReference type="SMART" id="SM00487">
    <property type="entry name" value="DEXDc"/>
    <property type="match status" value="1"/>
</dbReference>
<proteinExistence type="predicted"/>
<dbReference type="InterPro" id="IPR014001">
    <property type="entry name" value="Helicase_ATP-bd"/>
</dbReference>
<dbReference type="PANTHER" id="PTHR10799">
    <property type="entry name" value="SNF2/RAD54 HELICASE FAMILY"/>
    <property type="match status" value="1"/>
</dbReference>
<name>A0AAC8YW78_AMIAI</name>
<evidence type="ECO:0000313" key="10">
    <source>
        <dbReference type="EMBL" id="MBB3708845.1"/>
    </source>
</evidence>
<dbReference type="KEGG" id="aak:AA2016_6473"/>
<dbReference type="InterPro" id="IPR027417">
    <property type="entry name" value="P-loop_NTPase"/>
</dbReference>
<dbReference type="SMART" id="SM00490">
    <property type="entry name" value="HELICc"/>
    <property type="match status" value="1"/>
</dbReference>
<dbReference type="Pfam" id="PF00271">
    <property type="entry name" value="Helicase_C"/>
    <property type="match status" value="1"/>
</dbReference>
<sequence length="1061" mass="119566">MTFGIGAFVRLKTDPTRAGILQDGERLRAGSRMLPIQFPDGTLTWLPESALEPVPTAPVSLATRFAQGRFADSEWLRRTLARLRVTGRLSDVVYSMEATDTDFYAFQYKPVLKLLNSPTDGLLIADEVGLGKTIEAGLIWTELRARLQSNRLLVLCPKTLCEKWRSELFRRFGVDARVVDAAELLDLLSSSDGTGRGFAAIASMQSLRPPRGWNDDGETEVGRVTNPRQRLARFLDEAAEREPLLDLLVIDEAHHMRNPDTLLHTLAQLINSVTSHRVFLSATPIHLRNRDLHSLLRLIDPDTFEYEQTLDDLIELNAPIVEARDLLLKPDVSVEAILQRLDVASDHEFLSDSSSLKLIRDELRHSHLDRAKRAELASRLEHVNQLANYVTRTRRRDVEEFRVRRDPKAPALSMHPDEKEFYNAVTEAVRHYATERDTSDGFLLSMPQRLLSSSPAAASEYWESILQHDLVADDDDSEIDRVNARPEDNQGLRPLVSRLTALARQMDFTKRLALCDTKYALLLRELRQIWQEEPGAKVIVFSSFKATLNYLRRRLADDIGHGSCELLHGSIKESRDVVLQRFRENEAAKILLSSEVGSEGIDLQFCWLVVNYDLPWNPMRLEQRIGRVDRLGQQKEVVVVLNLLFEGTIDQKIYERLYVRLGLGQKALGEFEAVLGTPIREMTKKLVDPRLSDQQKVEAIEQAAQAVEVLKRQEDDLEEQAGSLMRHGDYILQTIAESRRLHRWLSGEDILIYVRDRLHRSFPGCSIDASPPGSDNFRIRLSPTATEEFASFLGRSGLRGTTRLLNGNDQQRFQFDPSVVKGRSGGAENISQMHPLVRFAAYLDARDEMGKQPEPIAATLRAEAVPSPIRAGTYVVGIRRWYANTGDGSVAGSSRIAYAGASHDTGEPLSSDVAEALASAVASHGRILPNAGNDGRLARAATVFCETVMCDLDARFDEFERQVKAQVDDRVRIRRRALERHRNAKAQSLTSIRDQHRSRSEFHAREGDEKRARQRASLAEATEGKLRRLDESCNRRLAEIDALGEVTAEMTDVSAVFVEIN</sequence>
<dbReference type="CDD" id="cd18793">
    <property type="entry name" value="SF2_C_SNF"/>
    <property type="match status" value="1"/>
</dbReference>
<dbReference type="InterPro" id="IPR057342">
    <property type="entry name" value="DEXDc_RapA"/>
</dbReference>
<protein>
    <submittedName>
        <fullName evidence="9">Helicase domain protein</fullName>
    </submittedName>
    <submittedName>
        <fullName evidence="10">Superfamily II DNA or RNA helicase</fullName>
    </submittedName>
</protein>
<dbReference type="GO" id="GO:0016787">
    <property type="term" value="F:hydrolase activity"/>
    <property type="evidence" value="ECO:0007669"/>
    <property type="project" value="UniProtKB-KW"/>
</dbReference>
<organism evidence="9 11">
    <name type="scientific">Aminobacter aminovorans</name>
    <name type="common">Chelatobacter heintzii</name>
    <dbReference type="NCBI Taxonomy" id="83263"/>
    <lineage>
        <taxon>Bacteria</taxon>
        <taxon>Pseudomonadati</taxon>
        <taxon>Pseudomonadota</taxon>
        <taxon>Alphaproteobacteria</taxon>
        <taxon>Hyphomicrobiales</taxon>
        <taxon>Phyllobacteriaceae</taxon>
        <taxon>Aminobacter</taxon>
    </lineage>
</organism>
<evidence type="ECO:0000313" key="9">
    <source>
        <dbReference type="EMBL" id="AMS45368.1"/>
    </source>
</evidence>
<keyword evidence="5" id="KW-0175">Coiled coil</keyword>
<keyword evidence="12" id="KW-1185">Reference proteome</keyword>
<dbReference type="RefSeq" id="WP_067969856.1">
    <property type="nucleotide sequence ID" value="NZ_CP015008.1"/>
</dbReference>
<evidence type="ECO:0000313" key="11">
    <source>
        <dbReference type="Proteomes" id="UP000075755"/>
    </source>
</evidence>
<dbReference type="InterPro" id="IPR000330">
    <property type="entry name" value="SNF2_N"/>
</dbReference>
<feature type="coiled-coil region" evidence="5">
    <location>
        <begin position="696"/>
        <end position="727"/>
    </location>
</feature>
<keyword evidence="4" id="KW-0067">ATP-binding</keyword>
<dbReference type="Gene3D" id="3.40.50.10810">
    <property type="entry name" value="Tandem AAA-ATPase domain"/>
    <property type="match status" value="1"/>
</dbReference>
<evidence type="ECO:0000313" key="12">
    <source>
        <dbReference type="Proteomes" id="UP000577697"/>
    </source>
</evidence>
<dbReference type="Gene3D" id="3.40.50.300">
    <property type="entry name" value="P-loop containing nucleotide triphosphate hydrolases"/>
    <property type="match status" value="1"/>
</dbReference>
<dbReference type="EMBL" id="JACICB010000023">
    <property type="protein sequence ID" value="MBB3708845.1"/>
    <property type="molecule type" value="Genomic_DNA"/>
</dbReference>
<evidence type="ECO:0000256" key="5">
    <source>
        <dbReference type="SAM" id="Coils"/>
    </source>
</evidence>
<keyword evidence="2" id="KW-0378">Hydrolase</keyword>
<dbReference type="Pfam" id="PF00176">
    <property type="entry name" value="SNF2-rel_dom"/>
    <property type="match status" value="1"/>
</dbReference>
<reference evidence="9 11" key="1">
    <citation type="submission" date="2016-03" db="EMBL/GenBank/DDBJ databases">
        <title>Complete genome of Aminobacter aminovorans KCTC 2477.</title>
        <authorList>
            <person name="Kim K.M."/>
        </authorList>
    </citation>
    <scope>NUCLEOTIDE SEQUENCE [LARGE SCALE GENOMIC DNA]</scope>
    <source>
        <strain evidence="9 11">KCTC 2477</strain>
        <plasmid evidence="9 11">pAA03</plasmid>
    </source>
</reference>
<feature type="region of interest" description="Disordered" evidence="6">
    <location>
        <begin position="982"/>
        <end position="1021"/>
    </location>
</feature>
<dbReference type="GO" id="GO:0004386">
    <property type="term" value="F:helicase activity"/>
    <property type="evidence" value="ECO:0007669"/>
    <property type="project" value="UniProtKB-KW"/>
</dbReference>
<evidence type="ECO:0000259" key="8">
    <source>
        <dbReference type="PROSITE" id="PS51194"/>
    </source>
</evidence>
<evidence type="ECO:0000256" key="3">
    <source>
        <dbReference type="ARBA" id="ARBA00022806"/>
    </source>
</evidence>
<dbReference type="AlphaFoldDB" id="A0AAC8YW78"/>
<evidence type="ECO:0000256" key="4">
    <source>
        <dbReference type="ARBA" id="ARBA00022840"/>
    </source>
</evidence>
<accession>A0AAC8YW78</accession>
<evidence type="ECO:0000259" key="7">
    <source>
        <dbReference type="PROSITE" id="PS51192"/>
    </source>
</evidence>
<gene>
    <name evidence="9" type="ORF">AA2016_6473</name>
    <name evidence="10" type="ORF">FHS67_005187</name>
</gene>
<dbReference type="InterPro" id="IPR038718">
    <property type="entry name" value="SNF2-like_sf"/>
</dbReference>
<feature type="domain" description="Helicase ATP-binding" evidence="7">
    <location>
        <begin position="113"/>
        <end position="302"/>
    </location>
</feature>
<geneLocation type="plasmid" evidence="9 11">
    <name>pAA03</name>
</geneLocation>
<dbReference type="PROSITE" id="PS51194">
    <property type="entry name" value="HELICASE_CTER"/>
    <property type="match status" value="1"/>
</dbReference>
<dbReference type="PROSITE" id="PS51192">
    <property type="entry name" value="HELICASE_ATP_BIND_1"/>
    <property type="match status" value="1"/>
</dbReference>
<dbReference type="GO" id="GO:0005524">
    <property type="term" value="F:ATP binding"/>
    <property type="evidence" value="ECO:0007669"/>
    <property type="project" value="UniProtKB-KW"/>
</dbReference>
<dbReference type="EMBL" id="CP015008">
    <property type="protein sequence ID" value="AMS45368.1"/>
    <property type="molecule type" value="Genomic_DNA"/>
</dbReference>
<dbReference type="Proteomes" id="UP000577697">
    <property type="component" value="Unassembled WGS sequence"/>
</dbReference>
<evidence type="ECO:0000256" key="6">
    <source>
        <dbReference type="SAM" id="MobiDB-lite"/>
    </source>
</evidence>
<dbReference type="CDD" id="cd18011">
    <property type="entry name" value="DEXDc_RapA"/>
    <property type="match status" value="1"/>
</dbReference>
<keyword evidence="9" id="KW-0614">Plasmid</keyword>
<dbReference type="InterPro" id="IPR001650">
    <property type="entry name" value="Helicase_C-like"/>
</dbReference>
<keyword evidence="1" id="KW-0547">Nucleotide-binding</keyword>
<dbReference type="Proteomes" id="UP000075755">
    <property type="component" value="Plasmid pAA03"/>
</dbReference>
<feature type="compositionally biased region" description="Basic and acidic residues" evidence="6">
    <location>
        <begin position="993"/>
        <end position="1011"/>
    </location>
</feature>
<evidence type="ECO:0000256" key="1">
    <source>
        <dbReference type="ARBA" id="ARBA00022741"/>
    </source>
</evidence>
<reference evidence="10 12" key="2">
    <citation type="submission" date="2020-08" db="EMBL/GenBank/DDBJ databases">
        <title>Genomic Encyclopedia of Type Strains, Phase IV (KMG-IV): sequencing the most valuable type-strain genomes for metagenomic binning, comparative biology and taxonomic classification.</title>
        <authorList>
            <person name="Goeker M."/>
        </authorList>
    </citation>
    <scope>NUCLEOTIDE SEQUENCE [LARGE SCALE GENOMIC DNA]</scope>
    <source>
        <strain evidence="10 12">DSM 10368</strain>
    </source>
</reference>